<gene>
    <name evidence="12" type="ORF">GLX27_002336</name>
</gene>
<reference evidence="12 13" key="1">
    <citation type="journal article" date="2020" name="Elife">
        <title>Loss of centromere function drives karyotype evolution in closely related Malassezia species.</title>
        <authorList>
            <person name="Sankaranarayanan S.R."/>
            <person name="Ianiri G."/>
            <person name="Coelho M.A."/>
            <person name="Reza M.H."/>
            <person name="Thimmappa B.C."/>
            <person name="Ganguly P."/>
            <person name="Vadnala R.N."/>
            <person name="Sun S."/>
            <person name="Siddharthan R."/>
            <person name="Tellgren-Roth C."/>
            <person name="Dawson T.L."/>
            <person name="Heitman J."/>
            <person name="Sanyal K."/>
        </authorList>
    </citation>
    <scope>NUCLEOTIDE SEQUENCE [LARGE SCALE GENOMIC DNA]</scope>
    <source>
        <strain evidence="12">CBS14141</strain>
    </source>
</reference>
<evidence type="ECO:0000256" key="6">
    <source>
        <dbReference type="ARBA" id="ARBA00011738"/>
    </source>
</evidence>
<dbReference type="PANTHER" id="PTHR11845:SF13">
    <property type="entry name" value="5'-DEOXYNUCLEOTIDASE HDDC2"/>
    <property type="match status" value="1"/>
</dbReference>
<accession>A0ABY8EQ44</accession>
<evidence type="ECO:0000256" key="8">
    <source>
        <dbReference type="ARBA" id="ARBA00022723"/>
    </source>
</evidence>
<evidence type="ECO:0000259" key="11">
    <source>
        <dbReference type="SMART" id="SM00471"/>
    </source>
</evidence>
<feature type="compositionally biased region" description="Pro residues" evidence="10">
    <location>
        <begin position="500"/>
        <end position="511"/>
    </location>
</feature>
<evidence type="ECO:0000256" key="3">
    <source>
        <dbReference type="ARBA" id="ARBA00001941"/>
    </source>
</evidence>
<organism evidence="12 13">
    <name type="scientific">Malassezia furfur</name>
    <name type="common">Pityriasis versicolor infection agent</name>
    <name type="synonym">Pityrosporum furfur</name>
    <dbReference type="NCBI Taxonomy" id="55194"/>
    <lineage>
        <taxon>Eukaryota</taxon>
        <taxon>Fungi</taxon>
        <taxon>Dikarya</taxon>
        <taxon>Basidiomycota</taxon>
        <taxon>Ustilaginomycotina</taxon>
        <taxon>Malasseziomycetes</taxon>
        <taxon>Malasseziales</taxon>
        <taxon>Malasseziaceae</taxon>
        <taxon>Malassezia</taxon>
    </lineage>
</organism>
<dbReference type="SMART" id="SM00471">
    <property type="entry name" value="HDc"/>
    <property type="match status" value="1"/>
</dbReference>
<evidence type="ECO:0000256" key="10">
    <source>
        <dbReference type="SAM" id="MobiDB-lite"/>
    </source>
</evidence>
<comment type="similarity">
    <text evidence="5">Belongs to the HDDC2 family.</text>
</comment>
<dbReference type="InterPro" id="IPR039356">
    <property type="entry name" value="YfbR/HDDC2"/>
</dbReference>
<comment type="cofactor">
    <cofactor evidence="3">
        <name>Co(2+)</name>
        <dbReference type="ChEBI" id="CHEBI:48828"/>
    </cofactor>
</comment>
<protein>
    <recommendedName>
        <fullName evidence="7">5'-deoxynucleotidase</fullName>
        <ecNumber evidence="7">3.1.3.89</ecNumber>
    </recommendedName>
</protein>
<feature type="region of interest" description="Disordered" evidence="10">
    <location>
        <begin position="310"/>
        <end position="339"/>
    </location>
</feature>
<dbReference type="SUPFAM" id="SSF109604">
    <property type="entry name" value="HD-domain/PDEase-like"/>
    <property type="match status" value="1"/>
</dbReference>
<feature type="compositionally biased region" description="Low complexity" evidence="10">
    <location>
        <begin position="243"/>
        <end position="254"/>
    </location>
</feature>
<keyword evidence="9" id="KW-0378">Hydrolase</keyword>
<feature type="compositionally biased region" description="Low complexity" evidence="10">
    <location>
        <begin position="542"/>
        <end position="559"/>
    </location>
</feature>
<comment type="cofactor">
    <cofactor evidence="2">
        <name>Mn(2+)</name>
        <dbReference type="ChEBI" id="CHEBI:29035"/>
    </cofactor>
</comment>
<evidence type="ECO:0000256" key="4">
    <source>
        <dbReference type="ARBA" id="ARBA00004074"/>
    </source>
</evidence>
<sequence length="801" mass="87768">MDVYASELNLPSTQSTSYSLHAHPTFPTSDVLLLSDTCIAEQDMQTRIQSPDYVPPLGIVLPRLSCASSHTRPLDTLHDLEQVWASLHLPSVPTRLTEDTHAASDARTANIEAATLDQLRVLYDQVQREVESSIHKAQKTMQSAIANAKEHVLSHVAVPVSSSMSSRPESIPATPQTRAPPRDAEDATEPAPAFTKRVPPPAVDLSSSVGRLSASFARFGRDLPGHLEQRGAEEREERRTARAAHAAHPTFATETRSEHSVDKQETSSLELHPQRNDSETGSVDDDVIPADAVSYEENPMFAIDEDLAREAERPPPPPPKAKSHRVERLPRASEMSQRLTGAQGFSFSVLTEHSMQAARKHLDRADRIEQEYESEQQGPYDLQSPDRSASRPAARGAEKERTYVPHDRYADEELALAGVLASNMPSHRDSHYVQAASYKGAPSESQARSVPWKPARAVSIARPARDAHDGIDREPKTSLPYKEKMMVPSLRKATRASLPAAPPPTAAPPPMRRTFSINSAAPGLARTSSATGAAPSQARSDSASGAGPSPVRAAPAPAAGAPMPPVPFVPSASARVSLGPESAPRAPAAGWDAAPGGDLEHLDKTLYYMHYLQNLKLSKRTGWFHHGVPAPESIADHMYRMAMLAMLVTDAELDVRKCVMMALVHDLAEAQVGDLTPMCKVDKEEKTRREHAAIEYLTRNLLVDTPAAQQIRALWDEYEARATPEARLVKDLDCFELCLQTYEYEQAHGIRDLQQFWLGAIPKIQNAQIRGWATALLEKRRTLWQARGEPYDAPPTPAPKP</sequence>
<evidence type="ECO:0000313" key="12">
    <source>
        <dbReference type="EMBL" id="WFD47680.1"/>
    </source>
</evidence>
<dbReference type="PANTHER" id="PTHR11845">
    <property type="entry name" value="5'-DEOXYNUCLEOTIDASE HDDC2"/>
    <property type="match status" value="1"/>
</dbReference>
<name>A0ABY8EQ44_MALFU</name>
<feature type="compositionally biased region" description="Basic and acidic residues" evidence="10">
    <location>
        <begin position="255"/>
        <end position="265"/>
    </location>
</feature>
<evidence type="ECO:0000256" key="5">
    <source>
        <dbReference type="ARBA" id="ARBA00009999"/>
    </source>
</evidence>
<feature type="compositionally biased region" description="Basic and acidic residues" evidence="10">
    <location>
        <begin position="223"/>
        <end position="240"/>
    </location>
</feature>
<feature type="region of interest" description="Disordered" evidence="10">
    <location>
        <begin position="459"/>
        <end position="559"/>
    </location>
</feature>
<comment type="function">
    <text evidence="4">Catalyzes the dephosphorylation of the nucleoside 5'-monophosphates deoxyadenosine monophosphate (dAMP), deoxycytidine monophosphate (dCMP), deoxyguanosine monophosphate (dGMP) and deoxythymidine monophosphate (dTMP).</text>
</comment>
<evidence type="ECO:0000256" key="1">
    <source>
        <dbReference type="ARBA" id="ARBA00001638"/>
    </source>
</evidence>
<feature type="region of interest" description="Disordered" evidence="10">
    <location>
        <begin position="371"/>
        <end position="401"/>
    </location>
</feature>
<dbReference type="InterPro" id="IPR006674">
    <property type="entry name" value="HD_domain"/>
</dbReference>
<dbReference type="Proteomes" id="UP000818624">
    <property type="component" value="Chromosome 2"/>
</dbReference>
<evidence type="ECO:0000313" key="13">
    <source>
        <dbReference type="Proteomes" id="UP000818624"/>
    </source>
</evidence>
<feature type="region of interest" description="Disordered" evidence="10">
    <location>
        <begin position="160"/>
        <end position="207"/>
    </location>
</feature>
<dbReference type="EC" id="3.1.3.89" evidence="7"/>
<comment type="catalytic activity">
    <reaction evidence="1">
        <text>a 2'-deoxyribonucleoside 5'-phosphate + H2O = a 2'-deoxyribonucleoside + phosphate</text>
        <dbReference type="Rhea" id="RHEA:36167"/>
        <dbReference type="ChEBI" id="CHEBI:15377"/>
        <dbReference type="ChEBI" id="CHEBI:18274"/>
        <dbReference type="ChEBI" id="CHEBI:43474"/>
        <dbReference type="ChEBI" id="CHEBI:65317"/>
        <dbReference type="EC" id="3.1.3.89"/>
    </reaction>
</comment>
<dbReference type="Pfam" id="PF13023">
    <property type="entry name" value="HD_3"/>
    <property type="match status" value="1"/>
</dbReference>
<comment type="subunit">
    <text evidence="6">Homodimer.</text>
</comment>
<feature type="compositionally biased region" description="Basic and acidic residues" evidence="10">
    <location>
        <begin position="463"/>
        <end position="485"/>
    </location>
</feature>
<dbReference type="Gene3D" id="1.10.3210.10">
    <property type="entry name" value="Hypothetical protein af1432"/>
    <property type="match status" value="1"/>
</dbReference>
<proteinExistence type="inferred from homology"/>
<feature type="compositionally biased region" description="Low complexity" evidence="10">
    <location>
        <begin position="160"/>
        <end position="172"/>
    </location>
</feature>
<evidence type="ECO:0000256" key="9">
    <source>
        <dbReference type="ARBA" id="ARBA00022801"/>
    </source>
</evidence>
<evidence type="ECO:0000256" key="7">
    <source>
        <dbReference type="ARBA" id="ARBA00012964"/>
    </source>
</evidence>
<dbReference type="EMBL" id="CP046235">
    <property type="protein sequence ID" value="WFD47680.1"/>
    <property type="molecule type" value="Genomic_DNA"/>
</dbReference>
<feature type="domain" description="HD/PDEase" evidence="11">
    <location>
        <begin position="630"/>
        <end position="747"/>
    </location>
</feature>
<feature type="region of interest" description="Disordered" evidence="10">
    <location>
        <begin position="223"/>
        <end position="287"/>
    </location>
</feature>
<evidence type="ECO:0000256" key="2">
    <source>
        <dbReference type="ARBA" id="ARBA00001936"/>
    </source>
</evidence>
<keyword evidence="13" id="KW-1185">Reference proteome</keyword>
<keyword evidence="8" id="KW-0479">Metal-binding</keyword>
<dbReference type="InterPro" id="IPR003607">
    <property type="entry name" value="HD/PDEase_dom"/>
</dbReference>